<dbReference type="Gene3D" id="3.60.15.10">
    <property type="entry name" value="Ribonuclease Z/Hydroxyacylglutathione hydrolase-like"/>
    <property type="match status" value="1"/>
</dbReference>
<dbReference type="PANTHER" id="PTHR46233:SF4">
    <property type="entry name" value="METALLO-BETA-LACTAMASE DOMAIN-CONTAINING PROTEIN"/>
    <property type="match status" value="1"/>
</dbReference>
<proteinExistence type="predicted"/>
<dbReference type="PANTHER" id="PTHR46233">
    <property type="entry name" value="HYDROXYACYLGLUTATHIONE HYDROLASE GLOC"/>
    <property type="match status" value="1"/>
</dbReference>
<evidence type="ECO:0000313" key="2">
    <source>
        <dbReference type="EMBL" id="QUC07687.1"/>
    </source>
</evidence>
<dbReference type="EMBL" id="CP072384">
    <property type="protein sequence ID" value="QUC07687.1"/>
    <property type="molecule type" value="Genomic_DNA"/>
</dbReference>
<reference evidence="2 3" key="1">
    <citation type="submission" date="2021-03" db="EMBL/GenBank/DDBJ databases">
        <title>Human Oral Microbial Genomes.</title>
        <authorList>
            <person name="Johnston C.D."/>
            <person name="Chen T."/>
            <person name="Dewhirst F.E."/>
        </authorList>
    </citation>
    <scope>NUCLEOTIDE SEQUENCE [LARGE SCALE GENOMIC DNA]</scope>
    <source>
        <strain evidence="2 3">DSMZ 100122</strain>
    </source>
</reference>
<dbReference type="InterPro" id="IPR036866">
    <property type="entry name" value="RibonucZ/Hydroxyglut_hydro"/>
</dbReference>
<gene>
    <name evidence="2" type="ORF">J5A65_12255</name>
</gene>
<dbReference type="RefSeq" id="WP_212322361.1">
    <property type="nucleotide sequence ID" value="NZ_AP024463.1"/>
</dbReference>
<organism evidence="2 3">
    <name type="scientific">Arachnia rubra</name>
    <dbReference type="NCBI Taxonomy" id="1547448"/>
    <lineage>
        <taxon>Bacteria</taxon>
        <taxon>Bacillati</taxon>
        <taxon>Actinomycetota</taxon>
        <taxon>Actinomycetes</taxon>
        <taxon>Propionibacteriales</taxon>
        <taxon>Propionibacteriaceae</taxon>
        <taxon>Arachnia</taxon>
    </lineage>
</organism>
<dbReference type="SUPFAM" id="SSF56281">
    <property type="entry name" value="Metallo-hydrolase/oxidoreductase"/>
    <property type="match status" value="1"/>
</dbReference>
<dbReference type="InterPro" id="IPR051453">
    <property type="entry name" value="MBL_Glyoxalase_II"/>
</dbReference>
<feature type="domain" description="Metallo-beta-lactamase" evidence="1">
    <location>
        <begin position="24"/>
        <end position="187"/>
    </location>
</feature>
<dbReference type="Pfam" id="PF00753">
    <property type="entry name" value="Lactamase_B"/>
    <property type="match status" value="1"/>
</dbReference>
<evidence type="ECO:0000313" key="3">
    <source>
        <dbReference type="Proteomes" id="UP000678513"/>
    </source>
</evidence>
<accession>A0ABX7Y3D0</accession>
<evidence type="ECO:0000259" key="1">
    <source>
        <dbReference type="SMART" id="SM00849"/>
    </source>
</evidence>
<name>A0ABX7Y3D0_9ACTN</name>
<keyword evidence="3" id="KW-1185">Reference proteome</keyword>
<dbReference type="CDD" id="cd06262">
    <property type="entry name" value="metallo-hydrolase-like_MBL-fold"/>
    <property type="match status" value="1"/>
</dbReference>
<dbReference type="Proteomes" id="UP000678513">
    <property type="component" value="Chromosome"/>
</dbReference>
<sequence>MSVRIDHGVTAGTFSLDGETFDVDNNVWVIGDDDQCIVLDAPHDVKAIREVIGGRRVLAIVCTHAHDDHVRVARELADVVDTIVLLHPDDLVLWHQVHSLPPGGELRDGQRLLVGDVELTVLHTPGHSPGSCCLYSEQLGVVFTGDTLFRGGPGATGRSFSDRDTILASIRNRLLTLPPGTVVKPGHGQDTTIGEERRVLASA</sequence>
<dbReference type="SMART" id="SM00849">
    <property type="entry name" value="Lactamase_B"/>
    <property type="match status" value="1"/>
</dbReference>
<dbReference type="InterPro" id="IPR001279">
    <property type="entry name" value="Metallo-B-lactamas"/>
</dbReference>
<protein>
    <submittedName>
        <fullName evidence="2">MBL fold metallo-hydrolase</fullName>
    </submittedName>
</protein>